<dbReference type="CDD" id="cd00429">
    <property type="entry name" value="RPE"/>
    <property type="match status" value="1"/>
</dbReference>
<proteinExistence type="inferred from homology"/>
<comment type="cofactor">
    <cofactor evidence="3">
        <name>Co(2+)</name>
        <dbReference type="ChEBI" id="CHEBI:48828"/>
    </cofactor>
</comment>
<dbReference type="Pfam" id="PF00834">
    <property type="entry name" value="Ribul_P_3_epim"/>
    <property type="match status" value="1"/>
</dbReference>
<keyword evidence="12" id="KW-1185">Reference proteome</keyword>
<name>A0ABW4HZ46_9BACI</name>
<dbReference type="PANTHER" id="PTHR11749">
    <property type="entry name" value="RIBULOSE-5-PHOSPHATE-3-EPIMERASE"/>
    <property type="match status" value="1"/>
</dbReference>
<dbReference type="InterPro" id="IPR026019">
    <property type="entry name" value="Ribul_P_3_epim"/>
</dbReference>
<dbReference type="InterPro" id="IPR011060">
    <property type="entry name" value="RibuloseP-bd_barrel"/>
</dbReference>
<comment type="cofactor">
    <cofactor evidence="4">
        <name>Zn(2+)</name>
        <dbReference type="ChEBI" id="CHEBI:29105"/>
    </cofactor>
</comment>
<reference evidence="12" key="1">
    <citation type="journal article" date="2019" name="Int. J. Syst. Evol. Microbiol.">
        <title>The Global Catalogue of Microorganisms (GCM) 10K type strain sequencing project: providing services to taxonomists for standard genome sequencing and annotation.</title>
        <authorList>
            <consortium name="The Broad Institute Genomics Platform"/>
            <consortium name="The Broad Institute Genome Sequencing Center for Infectious Disease"/>
            <person name="Wu L."/>
            <person name="Ma J."/>
        </authorList>
    </citation>
    <scope>NUCLEOTIDE SEQUENCE [LARGE SCALE GENOMIC DNA]</scope>
    <source>
        <strain evidence="12">CGMCC 1.12376</strain>
    </source>
</reference>
<dbReference type="RefSeq" id="WP_379599564.1">
    <property type="nucleotide sequence ID" value="NZ_JBHUDE010000167.1"/>
</dbReference>
<comment type="caution">
    <text evidence="11">The sequence shown here is derived from an EMBL/GenBank/DDBJ whole genome shotgun (WGS) entry which is preliminary data.</text>
</comment>
<evidence type="ECO:0000256" key="7">
    <source>
        <dbReference type="ARBA" id="ARBA00013188"/>
    </source>
</evidence>
<evidence type="ECO:0000256" key="1">
    <source>
        <dbReference type="ARBA" id="ARBA00001782"/>
    </source>
</evidence>
<dbReference type="NCBIfam" id="NF004076">
    <property type="entry name" value="PRK05581.1-4"/>
    <property type="match status" value="1"/>
</dbReference>
<sequence length="216" mass="24037">MNRLLVSPSILSADFLNLERDIRRLEQANADHLHIDIMDGVFVTNTTWGPSTVAAIRNVTSLPLEVHLMIDKPERLIDEYLRAGSDILIVHPESTVFLRKILLHIKRQGVKAGVAIKLETPVETIIHCLELVDVVLLLTCDEGFGGNPFQPLAIKKITRLDRLRKDDNLEFKIEVDGGINIETGRLSKGAGANILVAGSYIFNQEMSTAINLLRNV</sequence>
<accession>A0ABW4HZ46</accession>
<keyword evidence="9 11" id="KW-0413">Isomerase</keyword>
<dbReference type="EMBL" id="JBHUDE010000167">
    <property type="protein sequence ID" value="MFD1610085.1"/>
    <property type="molecule type" value="Genomic_DNA"/>
</dbReference>
<dbReference type="PROSITE" id="PS01085">
    <property type="entry name" value="RIBUL_P_3_EPIMER_1"/>
    <property type="match status" value="1"/>
</dbReference>
<evidence type="ECO:0000256" key="5">
    <source>
        <dbReference type="ARBA" id="ARBA00001954"/>
    </source>
</evidence>
<dbReference type="InterPro" id="IPR000056">
    <property type="entry name" value="Ribul_P_3_epim-like"/>
</dbReference>
<keyword evidence="8" id="KW-0479">Metal-binding</keyword>
<dbReference type="GO" id="GO:0004750">
    <property type="term" value="F:D-ribulose-phosphate 3-epimerase activity"/>
    <property type="evidence" value="ECO:0007669"/>
    <property type="project" value="UniProtKB-EC"/>
</dbReference>
<comment type="catalytic activity">
    <reaction evidence="1">
        <text>D-ribulose 5-phosphate = D-xylulose 5-phosphate</text>
        <dbReference type="Rhea" id="RHEA:13677"/>
        <dbReference type="ChEBI" id="CHEBI:57737"/>
        <dbReference type="ChEBI" id="CHEBI:58121"/>
        <dbReference type="EC" id="5.1.3.1"/>
    </reaction>
</comment>
<comment type="cofactor">
    <cofactor evidence="5">
        <name>Fe(2+)</name>
        <dbReference type="ChEBI" id="CHEBI:29033"/>
    </cofactor>
</comment>
<dbReference type="EC" id="5.1.3.1" evidence="7 10"/>
<dbReference type="InterPro" id="IPR013785">
    <property type="entry name" value="Aldolase_TIM"/>
</dbReference>
<evidence type="ECO:0000256" key="8">
    <source>
        <dbReference type="ARBA" id="ARBA00022723"/>
    </source>
</evidence>
<evidence type="ECO:0000256" key="6">
    <source>
        <dbReference type="ARBA" id="ARBA00009541"/>
    </source>
</evidence>
<evidence type="ECO:0000256" key="10">
    <source>
        <dbReference type="NCBIfam" id="TIGR01163"/>
    </source>
</evidence>
<comment type="similarity">
    <text evidence="6">Belongs to the ribulose-phosphate 3-epimerase family.</text>
</comment>
<dbReference type="SUPFAM" id="SSF51366">
    <property type="entry name" value="Ribulose-phoshate binding barrel"/>
    <property type="match status" value="1"/>
</dbReference>
<evidence type="ECO:0000256" key="3">
    <source>
        <dbReference type="ARBA" id="ARBA00001941"/>
    </source>
</evidence>
<dbReference type="Proteomes" id="UP001597221">
    <property type="component" value="Unassembled WGS sequence"/>
</dbReference>
<dbReference type="Gene3D" id="3.20.20.70">
    <property type="entry name" value="Aldolase class I"/>
    <property type="match status" value="1"/>
</dbReference>
<comment type="cofactor">
    <cofactor evidence="2">
        <name>Mn(2+)</name>
        <dbReference type="ChEBI" id="CHEBI:29035"/>
    </cofactor>
</comment>
<evidence type="ECO:0000313" key="11">
    <source>
        <dbReference type="EMBL" id="MFD1610085.1"/>
    </source>
</evidence>
<dbReference type="NCBIfam" id="TIGR01163">
    <property type="entry name" value="rpe"/>
    <property type="match status" value="1"/>
</dbReference>
<evidence type="ECO:0000256" key="9">
    <source>
        <dbReference type="ARBA" id="ARBA00023235"/>
    </source>
</evidence>
<protein>
    <recommendedName>
        <fullName evidence="7 10">Ribulose-phosphate 3-epimerase</fullName>
        <ecNumber evidence="7 10">5.1.3.1</ecNumber>
    </recommendedName>
</protein>
<gene>
    <name evidence="11" type="primary">rpe</name>
    <name evidence="11" type="ORF">ACFSBH_20940</name>
</gene>
<evidence type="ECO:0000256" key="2">
    <source>
        <dbReference type="ARBA" id="ARBA00001936"/>
    </source>
</evidence>
<evidence type="ECO:0000313" key="12">
    <source>
        <dbReference type="Proteomes" id="UP001597221"/>
    </source>
</evidence>
<organism evidence="11 12">
    <name type="scientific">Oceanobacillus luteolus</name>
    <dbReference type="NCBI Taxonomy" id="1274358"/>
    <lineage>
        <taxon>Bacteria</taxon>
        <taxon>Bacillati</taxon>
        <taxon>Bacillota</taxon>
        <taxon>Bacilli</taxon>
        <taxon>Bacillales</taxon>
        <taxon>Bacillaceae</taxon>
        <taxon>Oceanobacillus</taxon>
    </lineage>
</organism>
<evidence type="ECO:0000256" key="4">
    <source>
        <dbReference type="ARBA" id="ARBA00001947"/>
    </source>
</evidence>